<dbReference type="Pfam" id="PF13086">
    <property type="entry name" value="AAA_11"/>
    <property type="match status" value="2"/>
</dbReference>
<feature type="domain" description="DNA2/NAM7 helicase-like C-terminal" evidence="7">
    <location>
        <begin position="372"/>
        <end position="567"/>
    </location>
</feature>
<dbReference type="CDD" id="cd18808">
    <property type="entry name" value="SF1_C_Upf1"/>
    <property type="match status" value="1"/>
</dbReference>
<keyword evidence="5" id="KW-0067">ATP-binding</keyword>
<dbReference type="PANTHER" id="PTHR43788:SF8">
    <property type="entry name" value="DNA-BINDING PROTEIN SMUBP-2"/>
    <property type="match status" value="1"/>
</dbReference>
<dbReference type="GO" id="GO:0016787">
    <property type="term" value="F:hydrolase activity"/>
    <property type="evidence" value="ECO:0007669"/>
    <property type="project" value="UniProtKB-KW"/>
</dbReference>
<dbReference type="InterPro" id="IPR041677">
    <property type="entry name" value="DNA2/NAM7_AAA_11"/>
</dbReference>
<dbReference type="Pfam" id="PF13087">
    <property type="entry name" value="AAA_12"/>
    <property type="match status" value="1"/>
</dbReference>
<dbReference type="GO" id="GO:0043139">
    <property type="term" value="F:5'-3' DNA helicase activity"/>
    <property type="evidence" value="ECO:0007669"/>
    <property type="project" value="TreeGrafter"/>
</dbReference>
<dbReference type="InterPro" id="IPR041679">
    <property type="entry name" value="DNA2/NAM7-like_C"/>
</dbReference>
<dbReference type="Proteomes" id="UP000182257">
    <property type="component" value="Unassembled WGS sequence"/>
</dbReference>
<dbReference type="InterPro" id="IPR050534">
    <property type="entry name" value="Coronavir_polyprotein_1ab"/>
</dbReference>
<comment type="similarity">
    <text evidence="1">Belongs to the DNA2/NAM7 helicase family.</text>
</comment>
<evidence type="ECO:0000259" key="7">
    <source>
        <dbReference type="Pfam" id="PF13087"/>
    </source>
</evidence>
<dbReference type="SUPFAM" id="SSF52540">
    <property type="entry name" value="P-loop containing nucleoside triphosphate hydrolases"/>
    <property type="match status" value="1"/>
</dbReference>
<reference evidence="8 9" key="1">
    <citation type="submission" date="2016-10" db="EMBL/GenBank/DDBJ databases">
        <authorList>
            <person name="de Groot N.N."/>
        </authorList>
    </citation>
    <scope>NUCLEOTIDE SEQUENCE [LARGE SCALE GENOMIC DNA]</scope>
    <source>
        <strain evidence="8 9">D31d</strain>
    </source>
</reference>
<evidence type="ECO:0000313" key="9">
    <source>
        <dbReference type="Proteomes" id="UP000182257"/>
    </source>
</evidence>
<organism evidence="8 9">
    <name type="scientific">Xylanibacter ruminicola</name>
    <name type="common">Prevotella ruminicola</name>
    <dbReference type="NCBI Taxonomy" id="839"/>
    <lineage>
        <taxon>Bacteria</taxon>
        <taxon>Pseudomonadati</taxon>
        <taxon>Bacteroidota</taxon>
        <taxon>Bacteroidia</taxon>
        <taxon>Bacteroidales</taxon>
        <taxon>Prevotellaceae</taxon>
        <taxon>Xylanibacter</taxon>
    </lineage>
</organism>
<dbReference type="GO" id="GO:0005524">
    <property type="term" value="F:ATP binding"/>
    <property type="evidence" value="ECO:0007669"/>
    <property type="project" value="UniProtKB-KW"/>
</dbReference>
<evidence type="ECO:0000256" key="3">
    <source>
        <dbReference type="ARBA" id="ARBA00022801"/>
    </source>
</evidence>
<dbReference type="AlphaFoldDB" id="A0A1H4AG45"/>
<sequence length="614" mass="69780">MELIQNLSNAIDLQQKRQDEDYSEMVAKPLAERVAKGHTLTNLSISKIDFYDGMPNSFCPPVFGNQKFIDRIYIHCKNNCSRYREGTALMFSNGNLNFKMELETDKIDDFILHSGDFDVKNNILDSTNYPKSGWELNAVNQNITQRLLKASWQRLYDNPELAKKMEMMLNGNLYNGYDSLSFSRGDLNDSQNTAVRKALGCSHFSIIQGPPGTGKTYTIAKLCAKLVEQGLKVFITGPTHTAINNCLIAVAKDLKDKSKIVKIGEKYQAAEILDNPWITRKTRLSYYSYVGNNNFSQMGFVIGATPFALCFPAAKKLEAWNFDYIIIDEAAQVSMPLALAAMTSGKKVIFVGDHMQLDPIIPKNTDNWLFGSSVFKRMVDLYPDQVVLLNQSYRLNKNLIDIPNQLFYAGKISSCCPIKDDFKDFLCRSHPEIINHSSNELLIIHHDFGALGRSPFEAEMIADMVLDLLYNGVNLDHIGIISPYRAQIREIKRALVEKNVLNEDNLDSIFVDTVERMQGQEKDYIFFSLANCNPEEVEDRLDFFYSPNRLNVAITRAHIKCITLTNEKIFKICRERIGLPGIPEDLKKGMKAFLDFEELSTKIEIEDENVTTGW</sequence>
<keyword evidence="3" id="KW-0378">Hydrolase</keyword>
<evidence type="ECO:0000256" key="4">
    <source>
        <dbReference type="ARBA" id="ARBA00022806"/>
    </source>
</evidence>
<dbReference type="InterPro" id="IPR047187">
    <property type="entry name" value="SF1_C_Upf1"/>
</dbReference>
<dbReference type="Gene3D" id="3.40.50.300">
    <property type="entry name" value="P-loop containing nucleotide triphosphate hydrolases"/>
    <property type="match status" value="3"/>
</dbReference>
<name>A0A1H4AG45_XYLRU</name>
<dbReference type="OrthoDB" id="9757917at2"/>
<dbReference type="InterPro" id="IPR027417">
    <property type="entry name" value="P-loop_NTPase"/>
</dbReference>
<keyword evidence="2" id="KW-0547">Nucleotide-binding</keyword>
<evidence type="ECO:0000256" key="1">
    <source>
        <dbReference type="ARBA" id="ARBA00007913"/>
    </source>
</evidence>
<dbReference type="EMBL" id="FNRF01000002">
    <property type="protein sequence ID" value="SEA34979.1"/>
    <property type="molecule type" value="Genomic_DNA"/>
</dbReference>
<protein>
    <submittedName>
        <fullName evidence="8">AAA domain-containing protein</fullName>
    </submittedName>
</protein>
<gene>
    <name evidence="8" type="ORF">SAMN05216462_1207</name>
</gene>
<dbReference type="RefSeq" id="WP_074760678.1">
    <property type="nucleotide sequence ID" value="NZ_FNRF01000002.1"/>
</dbReference>
<feature type="domain" description="DNA2/NAM7 helicase helicase" evidence="6">
    <location>
        <begin position="314"/>
        <end position="361"/>
    </location>
</feature>
<accession>A0A1H4AG45</accession>
<evidence type="ECO:0000256" key="2">
    <source>
        <dbReference type="ARBA" id="ARBA00022741"/>
    </source>
</evidence>
<evidence type="ECO:0000259" key="6">
    <source>
        <dbReference type="Pfam" id="PF13086"/>
    </source>
</evidence>
<feature type="domain" description="DNA2/NAM7 helicase helicase" evidence="6">
    <location>
        <begin position="186"/>
        <end position="267"/>
    </location>
</feature>
<evidence type="ECO:0000256" key="5">
    <source>
        <dbReference type="ARBA" id="ARBA00022840"/>
    </source>
</evidence>
<evidence type="ECO:0000313" key="8">
    <source>
        <dbReference type="EMBL" id="SEA34979.1"/>
    </source>
</evidence>
<proteinExistence type="inferred from homology"/>
<keyword evidence="4" id="KW-0347">Helicase</keyword>
<dbReference type="PANTHER" id="PTHR43788">
    <property type="entry name" value="DNA2/NAM7 HELICASE FAMILY MEMBER"/>
    <property type="match status" value="1"/>
</dbReference>